<dbReference type="PANTHER" id="PTHR47163:SF2">
    <property type="entry name" value="SI:DKEY-17M8.2"/>
    <property type="match status" value="1"/>
</dbReference>
<dbReference type="InterPro" id="IPR053164">
    <property type="entry name" value="IS1016-like_transposase"/>
</dbReference>
<comment type="caution">
    <text evidence="2">The sequence shown here is derived from an EMBL/GenBank/DDBJ whole genome shotgun (WGS) entry which is preliminary data.</text>
</comment>
<dbReference type="Pfam" id="PF12762">
    <property type="entry name" value="DDE_Tnp_IS1595"/>
    <property type="match status" value="1"/>
</dbReference>
<name>A0ABQ8RZE3_PERAM</name>
<reference evidence="2 3" key="1">
    <citation type="journal article" date="2022" name="Allergy">
        <title>Genome assembly and annotation of Periplaneta americana reveal a comprehensive cockroach allergen profile.</title>
        <authorList>
            <person name="Wang L."/>
            <person name="Xiong Q."/>
            <person name="Saelim N."/>
            <person name="Wang L."/>
            <person name="Nong W."/>
            <person name="Wan A.T."/>
            <person name="Shi M."/>
            <person name="Liu X."/>
            <person name="Cao Q."/>
            <person name="Hui J.H.L."/>
            <person name="Sookrung N."/>
            <person name="Leung T.F."/>
            <person name="Tungtrongchitr A."/>
            <person name="Tsui S.K.W."/>
        </authorList>
    </citation>
    <scope>NUCLEOTIDE SEQUENCE [LARGE SCALE GENOMIC DNA]</scope>
    <source>
        <strain evidence="2">PWHHKU_190912</strain>
    </source>
</reference>
<dbReference type="EMBL" id="JAJSOF020000038">
    <property type="protein sequence ID" value="KAJ4427107.1"/>
    <property type="molecule type" value="Genomic_DNA"/>
</dbReference>
<gene>
    <name evidence="2" type="ORF">ANN_24722</name>
</gene>
<proteinExistence type="predicted"/>
<dbReference type="SMART" id="SM01126">
    <property type="entry name" value="DDE_Tnp_IS1595"/>
    <property type="match status" value="1"/>
</dbReference>
<feature type="domain" description="ISXO2-like transposase" evidence="1">
    <location>
        <begin position="28"/>
        <end position="150"/>
    </location>
</feature>
<dbReference type="InterPro" id="IPR024445">
    <property type="entry name" value="Tnp_ISXO2-like"/>
</dbReference>
<evidence type="ECO:0000313" key="3">
    <source>
        <dbReference type="Proteomes" id="UP001148838"/>
    </source>
</evidence>
<accession>A0ABQ8RZE3</accession>
<keyword evidence="3" id="KW-1185">Reference proteome</keyword>
<protein>
    <recommendedName>
        <fullName evidence="1">ISXO2-like transposase domain-containing protein</fullName>
    </recommendedName>
</protein>
<sequence>MVPKSRQANQRKKGEVCVEVLSRQPQTQIGGPGHTVEIDESKFGKRKYNQGKRVEGQWVFGGIDCDTKECFLATVEDRTQDTLLGVLNENVLLGTTIYSDCWKAYKSLSDEGYIHMTVNQLETFKDPETGAHTNIVESMWRCVKGSMPSSPDTLLVFIMCYTSSLQCSRRSPVAAMMFRGGACLEWSEMKCENAREGKVGKESCKVGAVRVEGTGAVRVLEFSQDLD</sequence>
<dbReference type="PANTHER" id="PTHR47163">
    <property type="entry name" value="DDE_TNP_IS1595 DOMAIN-CONTAINING PROTEIN"/>
    <property type="match status" value="1"/>
</dbReference>
<evidence type="ECO:0000313" key="2">
    <source>
        <dbReference type="EMBL" id="KAJ4427107.1"/>
    </source>
</evidence>
<evidence type="ECO:0000259" key="1">
    <source>
        <dbReference type="SMART" id="SM01126"/>
    </source>
</evidence>
<organism evidence="2 3">
    <name type="scientific">Periplaneta americana</name>
    <name type="common">American cockroach</name>
    <name type="synonym">Blatta americana</name>
    <dbReference type="NCBI Taxonomy" id="6978"/>
    <lineage>
        <taxon>Eukaryota</taxon>
        <taxon>Metazoa</taxon>
        <taxon>Ecdysozoa</taxon>
        <taxon>Arthropoda</taxon>
        <taxon>Hexapoda</taxon>
        <taxon>Insecta</taxon>
        <taxon>Pterygota</taxon>
        <taxon>Neoptera</taxon>
        <taxon>Polyneoptera</taxon>
        <taxon>Dictyoptera</taxon>
        <taxon>Blattodea</taxon>
        <taxon>Blattoidea</taxon>
        <taxon>Blattidae</taxon>
        <taxon>Blattinae</taxon>
        <taxon>Periplaneta</taxon>
    </lineage>
</organism>
<dbReference type="Proteomes" id="UP001148838">
    <property type="component" value="Unassembled WGS sequence"/>
</dbReference>